<feature type="compositionally biased region" description="Polar residues" evidence="1">
    <location>
        <begin position="182"/>
        <end position="197"/>
    </location>
</feature>
<reference evidence="2" key="1">
    <citation type="journal article" date="2020" name="Stud. Mycol.">
        <title>101 Dothideomycetes genomes: a test case for predicting lifestyles and emergence of pathogens.</title>
        <authorList>
            <person name="Haridas S."/>
            <person name="Albert R."/>
            <person name="Binder M."/>
            <person name="Bloem J."/>
            <person name="Labutti K."/>
            <person name="Salamov A."/>
            <person name="Andreopoulos B."/>
            <person name="Baker S."/>
            <person name="Barry K."/>
            <person name="Bills G."/>
            <person name="Bluhm B."/>
            <person name="Cannon C."/>
            <person name="Castanera R."/>
            <person name="Culley D."/>
            <person name="Daum C."/>
            <person name="Ezra D."/>
            <person name="Gonzalez J."/>
            <person name="Henrissat B."/>
            <person name="Kuo A."/>
            <person name="Liang C."/>
            <person name="Lipzen A."/>
            <person name="Lutzoni F."/>
            <person name="Magnuson J."/>
            <person name="Mondo S."/>
            <person name="Nolan M."/>
            <person name="Ohm R."/>
            <person name="Pangilinan J."/>
            <person name="Park H.-J."/>
            <person name="Ramirez L."/>
            <person name="Alfaro M."/>
            <person name="Sun H."/>
            <person name="Tritt A."/>
            <person name="Yoshinaga Y."/>
            <person name="Zwiers L.-H."/>
            <person name="Turgeon B."/>
            <person name="Goodwin S."/>
            <person name="Spatafora J."/>
            <person name="Crous P."/>
            <person name="Grigoriev I."/>
        </authorList>
    </citation>
    <scope>NUCLEOTIDE SEQUENCE</scope>
    <source>
        <strain evidence="2">CBS 207.26</strain>
    </source>
</reference>
<evidence type="ECO:0000313" key="3">
    <source>
        <dbReference type="Proteomes" id="UP000800200"/>
    </source>
</evidence>
<evidence type="ECO:0000256" key="1">
    <source>
        <dbReference type="SAM" id="MobiDB-lite"/>
    </source>
</evidence>
<protein>
    <submittedName>
        <fullName evidence="2">Uncharacterized protein</fullName>
    </submittedName>
</protein>
<accession>A0A6A6E6Q3</accession>
<evidence type="ECO:0000313" key="2">
    <source>
        <dbReference type="EMBL" id="KAF2185860.1"/>
    </source>
</evidence>
<feature type="region of interest" description="Disordered" evidence="1">
    <location>
        <begin position="95"/>
        <end position="127"/>
    </location>
</feature>
<dbReference type="EMBL" id="ML994632">
    <property type="protein sequence ID" value="KAF2185860.1"/>
    <property type="molecule type" value="Genomic_DNA"/>
</dbReference>
<feature type="region of interest" description="Disordered" evidence="1">
    <location>
        <begin position="292"/>
        <end position="332"/>
    </location>
</feature>
<gene>
    <name evidence="2" type="ORF">K469DRAFT_157718</name>
</gene>
<feature type="region of interest" description="Disordered" evidence="1">
    <location>
        <begin position="174"/>
        <end position="197"/>
    </location>
</feature>
<keyword evidence="3" id="KW-1185">Reference proteome</keyword>
<dbReference type="AlphaFoldDB" id="A0A6A6E6Q3"/>
<organism evidence="2 3">
    <name type="scientific">Zopfia rhizophila CBS 207.26</name>
    <dbReference type="NCBI Taxonomy" id="1314779"/>
    <lineage>
        <taxon>Eukaryota</taxon>
        <taxon>Fungi</taxon>
        <taxon>Dikarya</taxon>
        <taxon>Ascomycota</taxon>
        <taxon>Pezizomycotina</taxon>
        <taxon>Dothideomycetes</taxon>
        <taxon>Dothideomycetes incertae sedis</taxon>
        <taxon>Zopfiaceae</taxon>
        <taxon>Zopfia</taxon>
    </lineage>
</organism>
<dbReference type="Proteomes" id="UP000800200">
    <property type="component" value="Unassembled WGS sequence"/>
</dbReference>
<name>A0A6A6E6Q3_9PEZI</name>
<proteinExistence type="predicted"/>
<feature type="region of interest" description="Disordered" evidence="1">
    <location>
        <begin position="345"/>
        <end position="374"/>
    </location>
</feature>
<sequence length="374" mass="41162">MKNSPTQLQGANLACRPLPRNPLQYQDLNFLNNRSCPRNPPIPENQLGFLTNNPPVYFGNSVAPGNLGYVDSRPSELFNDPAIIQATPFQNPHVAANPSYDRGATNLRGQGRSNRRMNRRLKDQHRTRARRALPIIEETADSDDNLASMKFSGHFVAGRPIAIAELLSFHHSPESGRDPITANHNHSSDYPNSRQTAYPNSHYTNGVRNPKLYIMPHYLKRSIPDPTPLSPDQLSGVQYGLNQTIGGGLGYGWTWTPPEPVADGILPPLARHIIPGGSEENKSSNPARGQIVQSAQVGAKTTIAQETGREWTERERETSHPHSFGAGVGQTQMEDVPWRSLAVVALPPASPPPESAIKATAQRAKNRRKAEFRA</sequence>
<feature type="compositionally biased region" description="Basic and acidic residues" evidence="1">
    <location>
        <begin position="307"/>
        <end position="320"/>
    </location>
</feature>